<evidence type="ECO:0000256" key="1">
    <source>
        <dbReference type="SAM" id="SignalP"/>
    </source>
</evidence>
<protein>
    <submittedName>
        <fullName evidence="2">Uncharacterized protein</fullName>
    </submittedName>
</protein>
<keyword evidence="1" id="KW-0732">Signal</keyword>
<feature type="chain" id="PRO_5039470641" evidence="1">
    <location>
        <begin position="23"/>
        <end position="277"/>
    </location>
</feature>
<accession>A0A1I5YZ98</accession>
<dbReference type="PROSITE" id="PS51257">
    <property type="entry name" value="PROKAR_LIPOPROTEIN"/>
    <property type="match status" value="1"/>
</dbReference>
<evidence type="ECO:0000313" key="2">
    <source>
        <dbReference type="EMBL" id="SFQ49542.1"/>
    </source>
</evidence>
<name>A0A1I5YZ98_9FIRM</name>
<feature type="signal peptide" evidence="1">
    <location>
        <begin position="1"/>
        <end position="22"/>
    </location>
</feature>
<dbReference type="OrthoDB" id="2965673at2"/>
<evidence type="ECO:0000313" key="3">
    <source>
        <dbReference type="Proteomes" id="UP000198577"/>
    </source>
</evidence>
<organism evidence="2 3">
    <name type="scientific">Caldicoprobacter faecalis</name>
    <dbReference type="NCBI Taxonomy" id="937334"/>
    <lineage>
        <taxon>Bacteria</taxon>
        <taxon>Bacillati</taxon>
        <taxon>Bacillota</taxon>
        <taxon>Clostridia</taxon>
        <taxon>Caldicoprobacterales</taxon>
        <taxon>Caldicoprobacteraceae</taxon>
        <taxon>Caldicoprobacter</taxon>
    </lineage>
</organism>
<sequence>MKKLVKCLLISLLIISTLGSGCKTVKEKNPDYSTQPASYNINEIDEFLLETGMPLDMVKALDEQLKTYIYETIDTTKNLIFSGYNEETITFPNTDDGDISPNAIPHSELSLTVTSFKDSSGVYHIYPTFEWKVPNKVANDTFAFVLPEGWYLVPSKYNLRMWYKVSPGDAWEMTEDLSRPSTATLYGYGWNIPKYYYDGYGWETTKYYARKAFVKGHAYFNAKPTTPTPDKRICVSYADDTSSRLNLSYSLTYKALFITLHPASDDSVRFSFKLLEF</sequence>
<dbReference type="EMBL" id="FOXR01000082">
    <property type="protein sequence ID" value="SFQ49542.1"/>
    <property type="molecule type" value="Genomic_DNA"/>
</dbReference>
<proteinExistence type="predicted"/>
<dbReference type="Proteomes" id="UP000198577">
    <property type="component" value="Unassembled WGS sequence"/>
</dbReference>
<dbReference type="RefSeq" id="WP_092282913.1">
    <property type="nucleotide sequence ID" value="NZ_FOXR01000082.1"/>
</dbReference>
<dbReference type="AlphaFoldDB" id="A0A1I5YZ98"/>
<keyword evidence="3" id="KW-1185">Reference proteome</keyword>
<gene>
    <name evidence="2" type="ORF">SAMN05444406_1821</name>
</gene>
<reference evidence="2 3" key="1">
    <citation type="submission" date="2016-10" db="EMBL/GenBank/DDBJ databases">
        <authorList>
            <person name="de Groot N.N."/>
        </authorList>
    </citation>
    <scope>NUCLEOTIDE SEQUENCE [LARGE SCALE GENOMIC DNA]</scope>
    <source>
        <strain evidence="2 3">DSM 20678</strain>
    </source>
</reference>